<dbReference type="PRINTS" id="PR00861">
    <property type="entry name" value="ALYTICPTASE"/>
</dbReference>
<dbReference type="RefSeq" id="WP_396768860.1">
    <property type="nucleotide sequence ID" value="NZ_JBITLA010000003.1"/>
</dbReference>
<keyword evidence="7" id="KW-1015">Disulfide bond</keyword>
<evidence type="ECO:0000256" key="4">
    <source>
        <dbReference type="ARBA" id="ARBA00022801"/>
    </source>
</evidence>
<evidence type="ECO:0000256" key="6">
    <source>
        <dbReference type="ARBA" id="ARBA00023145"/>
    </source>
</evidence>
<organism evidence="10 11">
    <name type="scientific">Micromonospora maritima</name>
    <dbReference type="NCBI Taxonomy" id="986711"/>
    <lineage>
        <taxon>Bacteria</taxon>
        <taxon>Bacillati</taxon>
        <taxon>Actinomycetota</taxon>
        <taxon>Actinomycetes</taxon>
        <taxon>Micromonosporales</taxon>
        <taxon>Micromonosporaceae</taxon>
        <taxon>Micromonospora</taxon>
    </lineage>
</organism>
<keyword evidence="4" id="KW-0378">Hydrolase</keyword>
<dbReference type="EMBL" id="JBITLE010000003">
    <property type="protein sequence ID" value="MFI7262936.1"/>
    <property type="molecule type" value="Genomic_DNA"/>
</dbReference>
<dbReference type="Gene3D" id="3.30.300.50">
    <property type="match status" value="2"/>
</dbReference>
<evidence type="ECO:0000256" key="8">
    <source>
        <dbReference type="SAM" id="SignalP"/>
    </source>
</evidence>
<dbReference type="InterPro" id="IPR004236">
    <property type="entry name" value="Pept_S1_alpha_lytic"/>
</dbReference>
<feature type="domain" description="Peptidase S1A alpha-lytic prodomain" evidence="9">
    <location>
        <begin position="114"/>
        <end position="171"/>
    </location>
</feature>
<protein>
    <submittedName>
        <fullName evidence="10">S1 family peptidase</fullName>
    </submittedName>
</protein>
<evidence type="ECO:0000313" key="11">
    <source>
        <dbReference type="Proteomes" id="UP001612812"/>
    </source>
</evidence>
<evidence type="ECO:0000256" key="5">
    <source>
        <dbReference type="ARBA" id="ARBA00022825"/>
    </source>
</evidence>
<dbReference type="SUPFAM" id="SSF50494">
    <property type="entry name" value="Trypsin-like serine proteases"/>
    <property type="match status" value="1"/>
</dbReference>
<keyword evidence="6" id="KW-0865">Zymogen</keyword>
<proteinExistence type="inferred from homology"/>
<dbReference type="Pfam" id="PF02983">
    <property type="entry name" value="Pro_Al_protease"/>
    <property type="match status" value="1"/>
</dbReference>
<accession>A0ABW7ZLG5</accession>
<keyword evidence="11" id="KW-1185">Reference proteome</keyword>
<evidence type="ECO:0000256" key="1">
    <source>
        <dbReference type="ARBA" id="ARBA00007664"/>
    </source>
</evidence>
<dbReference type="Gene3D" id="2.40.10.10">
    <property type="entry name" value="Trypsin-like serine proteases"/>
    <property type="match status" value="2"/>
</dbReference>
<evidence type="ECO:0000313" key="10">
    <source>
        <dbReference type="EMBL" id="MFI7262936.1"/>
    </source>
</evidence>
<sequence length="493" mass="50365">MKRAILLDALAALLMLALPGASAAAGPPAPAPVPTGMVQAMKRDLGLSDADVRVRLDGEARAGRTDARLRADLGSAYAGSWVSGTRARLTVAVTDAGRAAVARRFGARVTVVRHSAAALATVKRALDRASAVPPAATVPGWYVDVRSNSVVVLANGDERDAAAFVAAAGVRGSAVEVVRTDEAPRPLHDIRGGDAYYPGPYRCSIGFPVGGGFVTAGHCGSTGTPTDGFNRVTMGRVAGSSFPGNDYGWVRTESTWTPRPWVNDYAGGVVAVAGSAEAAVGASVCRSGSTTGWHCGTIQAKDSTVNYPDGVVTGLTRTNACAEKGDSGGSWLSGDQAQGVTSGGSGNCGTGGTTYFQPVGEILGAYGLTLVTTGGGTPNPPPPGPDPITCPADLPNKRTGTLAAGTTALLPWNSGFTAIQGEHTACVVGPAGTDFDLYLERFSISTDWTVVARSTGSGSTKKLRWTDAYGSYRYRVVAAAGAGAYTLTYRYPG</sequence>
<feature type="signal peptide" evidence="8">
    <location>
        <begin position="1"/>
        <end position="23"/>
    </location>
</feature>
<dbReference type="Proteomes" id="UP001612812">
    <property type="component" value="Unassembled WGS sequence"/>
</dbReference>
<gene>
    <name evidence="10" type="ORF">ACIBP4_11610</name>
</gene>
<comment type="similarity">
    <text evidence="1">Belongs to the peptidase S1 family.</text>
</comment>
<feature type="chain" id="PRO_5047110250" evidence="8">
    <location>
        <begin position="24"/>
        <end position="493"/>
    </location>
</feature>
<dbReference type="InterPro" id="IPR043504">
    <property type="entry name" value="Peptidase_S1_PA_chymotrypsin"/>
</dbReference>
<dbReference type="InterPro" id="IPR009003">
    <property type="entry name" value="Peptidase_S1_PA"/>
</dbReference>
<dbReference type="InterPro" id="IPR001316">
    <property type="entry name" value="Pept_S1A_streptogrisin"/>
</dbReference>
<keyword evidence="2" id="KW-0645">Protease</keyword>
<evidence type="ECO:0000256" key="3">
    <source>
        <dbReference type="ARBA" id="ARBA00022729"/>
    </source>
</evidence>
<keyword evidence="5" id="KW-0720">Serine protease</keyword>
<evidence type="ECO:0000259" key="9">
    <source>
        <dbReference type="Pfam" id="PF02983"/>
    </source>
</evidence>
<name>A0ABW7ZLG5_9ACTN</name>
<comment type="caution">
    <text evidence="10">The sequence shown here is derived from an EMBL/GenBank/DDBJ whole genome shotgun (WGS) entry which is preliminary data.</text>
</comment>
<reference evidence="10 11" key="1">
    <citation type="submission" date="2024-10" db="EMBL/GenBank/DDBJ databases">
        <title>The Natural Products Discovery Center: Release of the First 8490 Sequenced Strains for Exploring Actinobacteria Biosynthetic Diversity.</title>
        <authorList>
            <person name="Kalkreuter E."/>
            <person name="Kautsar S.A."/>
            <person name="Yang D."/>
            <person name="Bader C.D."/>
            <person name="Teijaro C.N."/>
            <person name="Fluegel L."/>
            <person name="Davis C.M."/>
            <person name="Simpson J.R."/>
            <person name="Lauterbach L."/>
            <person name="Steele A.D."/>
            <person name="Gui C."/>
            <person name="Meng S."/>
            <person name="Li G."/>
            <person name="Viehrig K."/>
            <person name="Ye F."/>
            <person name="Su P."/>
            <person name="Kiefer A.F."/>
            <person name="Nichols A."/>
            <person name="Cepeda A.J."/>
            <person name="Yan W."/>
            <person name="Fan B."/>
            <person name="Jiang Y."/>
            <person name="Adhikari A."/>
            <person name="Zheng C.-J."/>
            <person name="Schuster L."/>
            <person name="Cowan T.M."/>
            <person name="Smanski M.J."/>
            <person name="Chevrette M.G."/>
            <person name="De Carvalho L.P.S."/>
            <person name="Shen B."/>
        </authorList>
    </citation>
    <scope>NUCLEOTIDE SEQUENCE [LARGE SCALE GENOMIC DNA]</scope>
    <source>
        <strain evidence="10 11">NPDC049845</strain>
    </source>
</reference>
<evidence type="ECO:0000256" key="7">
    <source>
        <dbReference type="ARBA" id="ARBA00023157"/>
    </source>
</evidence>
<keyword evidence="3 8" id="KW-0732">Signal</keyword>
<evidence type="ECO:0000256" key="2">
    <source>
        <dbReference type="ARBA" id="ARBA00022670"/>
    </source>
</evidence>
<dbReference type="CDD" id="cd21112">
    <property type="entry name" value="alphaLP-like"/>
    <property type="match status" value="1"/>
</dbReference>
<dbReference type="InterPro" id="IPR035070">
    <property type="entry name" value="Streptogrisin_prodomain"/>
</dbReference>